<evidence type="ECO:0000313" key="2">
    <source>
        <dbReference type="EMBL" id="KAK0402165.1"/>
    </source>
</evidence>
<keyword evidence="3" id="KW-1185">Reference proteome</keyword>
<evidence type="ECO:0008006" key="4">
    <source>
        <dbReference type="Google" id="ProtNLM"/>
    </source>
</evidence>
<feature type="signal peptide" evidence="1">
    <location>
        <begin position="1"/>
        <end position="17"/>
    </location>
</feature>
<organism evidence="2 3">
    <name type="scientific">Steinernema hermaphroditum</name>
    <dbReference type="NCBI Taxonomy" id="289476"/>
    <lineage>
        <taxon>Eukaryota</taxon>
        <taxon>Metazoa</taxon>
        <taxon>Ecdysozoa</taxon>
        <taxon>Nematoda</taxon>
        <taxon>Chromadorea</taxon>
        <taxon>Rhabditida</taxon>
        <taxon>Tylenchina</taxon>
        <taxon>Panagrolaimomorpha</taxon>
        <taxon>Strongyloidoidea</taxon>
        <taxon>Steinernematidae</taxon>
        <taxon>Steinernema</taxon>
    </lineage>
</organism>
<evidence type="ECO:0000256" key="1">
    <source>
        <dbReference type="SAM" id="SignalP"/>
    </source>
</evidence>
<accession>A0AA39HAK9</accession>
<evidence type="ECO:0000313" key="3">
    <source>
        <dbReference type="Proteomes" id="UP001175271"/>
    </source>
</evidence>
<feature type="chain" id="PRO_5041264286" description="Secreted protein" evidence="1">
    <location>
        <begin position="18"/>
        <end position="83"/>
    </location>
</feature>
<protein>
    <recommendedName>
        <fullName evidence="4">Secreted protein</fullName>
    </recommendedName>
</protein>
<dbReference type="Proteomes" id="UP001175271">
    <property type="component" value="Unassembled WGS sequence"/>
</dbReference>
<gene>
    <name evidence="2" type="ORF">QR680_016182</name>
</gene>
<name>A0AA39HAK9_9BILA</name>
<keyword evidence="1" id="KW-0732">Signal</keyword>
<proteinExistence type="predicted"/>
<comment type="caution">
    <text evidence="2">The sequence shown here is derived from an EMBL/GenBank/DDBJ whole genome shotgun (WGS) entry which is preliminary data.</text>
</comment>
<dbReference type="EMBL" id="JAUCMV010000004">
    <property type="protein sequence ID" value="KAK0402165.1"/>
    <property type="molecule type" value="Genomic_DNA"/>
</dbReference>
<reference evidence="2" key="1">
    <citation type="submission" date="2023-06" db="EMBL/GenBank/DDBJ databases">
        <title>Genomic analysis of the entomopathogenic nematode Steinernema hermaphroditum.</title>
        <authorList>
            <person name="Schwarz E.M."/>
            <person name="Heppert J.K."/>
            <person name="Baniya A."/>
            <person name="Schwartz H.T."/>
            <person name="Tan C.-H."/>
            <person name="Antoshechkin I."/>
            <person name="Sternberg P.W."/>
            <person name="Goodrich-Blair H."/>
            <person name="Dillman A.R."/>
        </authorList>
    </citation>
    <scope>NUCLEOTIDE SEQUENCE</scope>
    <source>
        <strain evidence="2">PS9179</strain>
        <tissue evidence="2">Whole animal</tissue>
    </source>
</reference>
<dbReference type="AlphaFoldDB" id="A0AA39HAK9"/>
<sequence length="83" mass="9660">MLLQKAFVCLVIASVFASGYRILPFSKEVCDVLEKRTLDNMSRPPRDSSQPRLYSGPARVFLRFGWSLEMRRLIAKYCRNVFN</sequence>